<dbReference type="EMBL" id="VDEP01000308">
    <property type="protein sequence ID" value="KAA1107021.1"/>
    <property type="molecule type" value="Genomic_DNA"/>
</dbReference>
<name>A0A5B0Q1D2_PUCGR</name>
<sequence length="120" mass="13080">MYSLETVNRHPALGLAPIRSRISALARLSSGVTTAPEPRRSTLAAESDDKPPRGFHVLLEPRCWQCTIIRSLNTAVRAGARAHSPDQRPASCSGRRDSDLGRIFKASSLWGSASDRLKCL</sequence>
<comment type="caution">
    <text evidence="2">The sequence shown here is derived from an EMBL/GenBank/DDBJ whole genome shotgun (WGS) entry which is preliminary data.</text>
</comment>
<gene>
    <name evidence="2" type="ORF">PGTUg99_024548</name>
</gene>
<organism evidence="2 3">
    <name type="scientific">Puccinia graminis f. sp. tritici</name>
    <dbReference type="NCBI Taxonomy" id="56615"/>
    <lineage>
        <taxon>Eukaryota</taxon>
        <taxon>Fungi</taxon>
        <taxon>Dikarya</taxon>
        <taxon>Basidiomycota</taxon>
        <taxon>Pucciniomycotina</taxon>
        <taxon>Pucciniomycetes</taxon>
        <taxon>Pucciniales</taxon>
        <taxon>Pucciniaceae</taxon>
        <taxon>Puccinia</taxon>
    </lineage>
</organism>
<feature type="region of interest" description="Disordered" evidence="1">
    <location>
        <begin position="29"/>
        <end position="51"/>
    </location>
</feature>
<evidence type="ECO:0000256" key="1">
    <source>
        <dbReference type="SAM" id="MobiDB-lite"/>
    </source>
</evidence>
<dbReference type="Proteomes" id="UP000325313">
    <property type="component" value="Unassembled WGS sequence"/>
</dbReference>
<evidence type="ECO:0000313" key="3">
    <source>
        <dbReference type="Proteomes" id="UP000325313"/>
    </source>
</evidence>
<evidence type="ECO:0000313" key="2">
    <source>
        <dbReference type="EMBL" id="KAA1107021.1"/>
    </source>
</evidence>
<accession>A0A5B0Q1D2</accession>
<dbReference type="AlphaFoldDB" id="A0A5B0Q1D2"/>
<proteinExistence type="predicted"/>
<protein>
    <submittedName>
        <fullName evidence="2">Uncharacterized protein</fullName>
    </submittedName>
</protein>
<reference evidence="2 3" key="1">
    <citation type="submission" date="2019-05" db="EMBL/GenBank/DDBJ databases">
        <title>Emergence of the Ug99 lineage of the wheat stem rust pathogen through somatic hybridization.</title>
        <authorList>
            <person name="Li F."/>
            <person name="Upadhyaya N.M."/>
            <person name="Sperschneider J."/>
            <person name="Matny O."/>
            <person name="Nguyen-Phuc H."/>
            <person name="Mago R."/>
            <person name="Raley C."/>
            <person name="Miller M.E."/>
            <person name="Silverstein K.A.T."/>
            <person name="Henningsen E."/>
            <person name="Hirsch C.D."/>
            <person name="Visser B."/>
            <person name="Pretorius Z.A."/>
            <person name="Steffenson B.J."/>
            <person name="Schwessinger B."/>
            <person name="Dodds P.N."/>
            <person name="Figueroa M."/>
        </authorList>
    </citation>
    <scope>NUCLEOTIDE SEQUENCE [LARGE SCALE GENOMIC DNA]</scope>
    <source>
        <strain evidence="2 3">Ug99</strain>
    </source>
</reference>